<reference evidence="1 2" key="2">
    <citation type="submission" date="2016-03" db="EMBL/GenBank/DDBJ databases">
        <title>New uncultured bacterium of the family Gallionellaceae from acid mine drainage: description and reconstruction of genome based on metagenomic analysis of microbial community.</title>
        <authorList>
            <person name="Kadnikov V."/>
            <person name="Ivasenko D."/>
            <person name="Beletsky A."/>
            <person name="Mardanov A."/>
            <person name="Danilova E."/>
            <person name="Pimenov N."/>
            <person name="Karnachuk O."/>
            <person name="Ravin N."/>
        </authorList>
    </citation>
    <scope>NUCLEOTIDE SEQUENCE [LARGE SCALE GENOMIC DNA]</scope>
    <source>
        <strain evidence="1">ShG14-8</strain>
    </source>
</reference>
<reference evidence="1 2" key="1">
    <citation type="submission" date="2016-02" db="EMBL/GenBank/DDBJ databases">
        <authorList>
            <person name="Wen L."/>
            <person name="He K."/>
            <person name="Yang H."/>
        </authorList>
    </citation>
    <scope>NUCLEOTIDE SEQUENCE [LARGE SCALE GENOMIC DNA]</scope>
    <source>
        <strain evidence="1">ShG14-8</strain>
    </source>
</reference>
<proteinExistence type="predicted"/>
<dbReference type="Pfam" id="PF02810">
    <property type="entry name" value="SEC-C"/>
    <property type="match status" value="1"/>
</dbReference>
<dbReference type="PANTHER" id="PTHR33747">
    <property type="entry name" value="UPF0225 PROTEIN SCO1677"/>
    <property type="match status" value="1"/>
</dbReference>
<dbReference type="Proteomes" id="UP000070578">
    <property type="component" value="Unassembled WGS sequence"/>
</dbReference>
<dbReference type="SUPFAM" id="SSF103642">
    <property type="entry name" value="Sec-C motif"/>
    <property type="match status" value="1"/>
</dbReference>
<dbReference type="PANTHER" id="PTHR33747:SF1">
    <property type="entry name" value="ADENYLATE CYCLASE-ASSOCIATED CAP C-TERMINAL DOMAIN-CONTAINING PROTEIN"/>
    <property type="match status" value="1"/>
</dbReference>
<dbReference type="PATRIC" id="fig|1796491.3.peg.2471"/>
<evidence type="ECO:0000313" key="2">
    <source>
        <dbReference type="Proteomes" id="UP000070578"/>
    </source>
</evidence>
<accession>A0A139BSC5</accession>
<comment type="caution">
    <text evidence="1">The sequence shown here is derived from an EMBL/GenBank/DDBJ whole genome shotgun (WGS) entry which is preliminary data.</text>
</comment>
<dbReference type="EMBL" id="LSLI01000065">
    <property type="protein sequence ID" value="KXS31625.1"/>
    <property type="molecule type" value="Genomic_DNA"/>
</dbReference>
<dbReference type="Gene3D" id="3.10.450.50">
    <property type="match status" value="1"/>
</dbReference>
<protein>
    <submittedName>
        <fullName evidence="1">SEC-C motif family protein</fullName>
    </submittedName>
</protein>
<organism evidence="1 2">
    <name type="scientific">Candidatus Gallionella acididurans</name>
    <dbReference type="NCBI Taxonomy" id="1796491"/>
    <lineage>
        <taxon>Bacteria</taxon>
        <taxon>Pseudomonadati</taxon>
        <taxon>Pseudomonadota</taxon>
        <taxon>Betaproteobacteria</taxon>
        <taxon>Nitrosomonadales</taxon>
        <taxon>Gallionellaceae</taxon>
        <taxon>Gallionella</taxon>
    </lineage>
</organism>
<sequence length="607" mass="67502">MLIDATRHLKFVMLAQPAATILEIEATLGIVQEILRGWSLDEIAAEVNLQAAHGTVPDHERLRILTGGLPLYVQTAARLSATQYGGDIGAMCSAVEAQTNLVETSQEIILTRLFETLPYLARDVAAVLAISDVPLSEAEAGRLIDKSLGISAPEFAAAIRQLRPLGVVCAFSGQRLQIHDALRVLGLSRFNSFPAPKIKIARETLKELIIESFEKKRDQSRFPLYVRTLVELGELKTLIDLATEEWFHELGISAGIWESLDSAAHNEAIDAEQCFYALDGLVFADMKSGNVAKTQQRLHEMQKLIDENGLGAHELLVVRLKQMLFDADQGREKHVMEALQQIKEVLPDNAAYQRIFRYNVAWSFLILKRYDKAESIAHELVAEYYDVLGLEISDVMFRSNKQIAEKLVHTESLHDDLKHLADSLDACAKCANAQGKDSGLARVHAAKFYGLANAISSFINVNQDLVDEFIGRSDYVGAREIIEQHLLPTVLEHKMLEKILSVRGQYAVVLAYCGDYDSADAELARLDPYRPGLSPNQCAEIDNQKQLVGKLRALKVRPGMVNTTPAYLRTASQKVGRNDPCPCGSGRKYKRCHGQFLGPLFDLFRRA</sequence>
<dbReference type="InterPro" id="IPR004027">
    <property type="entry name" value="SEC_C_motif"/>
</dbReference>
<dbReference type="AlphaFoldDB" id="A0A139BSC5"/>
<evidence type="ECO:0000313" key="1">
    <source>
        <dbReference type="EMBL" id="KXS31625.1"/>
    </source>
</evidence>
<name>A0A139BSC5_9PROT</name>
<gene>
    <name evidence="1" type="ORF">AWT59_2259</name>
</gene>